<dbReference type="RefSeq" id="WP_149776745.1">
    <property type="nucleotide sequence ID" value="NZ_FQVK01000021.1"/>
</dbReference>
<feature type="region of interest" description="Disordered" evidence="1">
    <location>
        <begin position="80"/>
        <end position="106"/>
    </location>
</feature>
<dbReference type="InterPro" id="IPR011964">
    <property type="entry name" value="YVTN_b-propeller_repeat"/>
</dbReference>
<keyword evidence="2" id="KW-0732">Signal</keyword>
<gene>
    <name evidence="3" type="ORF">SAMN05444279_12176</name>
</gene>
<feature type="chain" id="PRO_5013155185" evidence="2">
    <location>
        <begin position="24"/>
        <end position="352"/>
    </location>
</feature>
<protein>
    <submittedName>
        <fullName evidence="3">40-residue YVTN family beta-propeller repeat-containing protein</fullName>
    </submittedName>
</protein>
<proteinExistence type="predicted"/>
<dbReference type="SUPFAM" id="SSF51004">
    <property type="entry name" value="C-terminal (heme d1) domain of cytochrome cd1-nitrite reductase"/>
    <property type="match status" value="1"/>
</dbReference>
<evidence type="ECO:0000313" key="4">
    <source>
        <dbReference type="Proteomes" id="UP000325134"/>
    </source>
</evidence>
<dbReference type="InterPro" id="IPR051200">
    <property type="entry name" value="Host-pathogen_enzymatic-act"/>
</dbReference>
<dbReference type="InterPro" id="IPR015943">
    <property type="entry name" value="WD40/YVTN_repeat-like_dom_sf"/>
</dbReference>
<dbReference type="PANTHER" id="PTHR47197">
    <property type="entry name" value="PROTEIN NIRF"/>
    <property type="match status" value="1"/>
</dbReference>
<keyword evidence="4" id="KW-1185">Reference proteome</keyword>
<evidence type="ECO:0000256" key="2">
    <source>
        <dbReference type="SAM" id="SignalP"/>
    </source>
</evidence>
<dbReference type="PANTHER" id="PTHR47197:SF3">
    <property type="entry name" value="DIHYDRO-HEME D1 DEHYDROGENASE"/>
    <property type="match status" value="1"/>
</dbReference>
<name>A0A1M4ZUD9_9RHOB</name>
<feature type="signal peptide" evidence="2">
    <location>
        <begin position="1"/>
        <end position="23"/>
    </location>
</feature>
<dbReference type="AlphaFoldDB" id="A0A1M4ZUD9"/>
<dbReference type="Proteomes" id="UP000325134">
    <property type="component" value="Unassembled WGS sequence"/>
</dbReference>
<dbReference type="InterPro" id="IPR011048">
    <property type="entry name" value="Haem_d1_sf"/>
</dbReference>
<organism evidence="3 4">
    <name type="scientific">Ruegeria intermedia</name>
    <dbReference type="NCBI Taxonomy" id="996115"/>
    <lineage>
        <taxon>Bacteria</taxon>
        <taxon>Pseudomonadati</taxon>
        <taxon>Pseudomonadota</taxon>
        <taxon>Alphaproteobacteria</taxon>
        <taxon>Rhodobacterales</taxon>
        <taxon>Roseobacteraceae</taxon>
        <taxon>Ruegeria</taxon>
    </lineage>
</organism>
<evidence type="ECO:0000256" key="1">
    <source>
        <dbReference type="SAM" id="MobiDB-lite"/>
    </source>
</evidence>
<dbReference type="EMBL" id="FQVK01000021">
    <property type="protein sequence ID" value="SHF21392.1"/>
    <property type="molecule type" value="Genomic_DNA"/>
</dbReference>
<dbReference type="Gene3D" id="2.130.10.10">
    <property type="entry name" value="YVTN repeat-like/Quinoprotein amine dehydrogenase"/>
    <property type="match status" value="1"/>
</dbReference>
<reference evidence="3 4" key="1">
    <citation type="submission" date="2016-11" db="EMBL/GenBank/DDBJ databases">
        <authorList>
            <person name="Varghese N."/>
            <person name="Submissions S."/>
        </authorList>
    </citation>
    <scope>NUCLEOTIDE SEQUENCE [LARGE SCALE GENOMIC DNA]</scope>
    <source>
        <strain evidence="3 4">DSM 29341</strain>
    </source>
</reference>
<evidence type="ECO:0000313" key="3">
    <source>
        <dbReference type="EMBL" id="SHF21392.1"/>
    </source>
</evidence>
<dbReference type="OrthoDB" id="24300at2"/>
<sequence length="352" mass="36276">MTLSRLAATLSIAALSAPSLALAATVFIPEGSANSILMVDPETGATLGRLPGLEAIHGLAGAPGAKYLVAGSFTEIDRAEAASPAKPEGMSQDDHEAHHAKRDTSAMPAEKGLSLVTVLDAETRQVVQRIEVPGAVHHTAVSPDGRFAVATHPSGDGISIIDLETLGFRGFVPTGPMPNYAVFAPDGGKVYVTNTGNGTLSEVDVGKGYVTRNMPVGEGPEHLVLNATGSAAFVADSDGGKAYRVDLASGAVTDTYDIGGELHGLGLSDREGVLFVAAKGTDRLISIDLATGQQREASLSPAPYHLTTIPESGKLMVSSRAEPKVWIVDQTSLTASGEIAIQGEGHQMVVLP</sequence>
<accession>A0A1M4ZUD9</accession>
<dbReference type="NCBIfam" id="TIGR02276">
    <property type="entry name" value="beta_rpt_yvtn"/>
    <property type="match status" value="1"/>
</dbReference>